<dbReference type="InterPro" id="IPR052607">
    <property type="entry name" value="CEP104-like"/>
</dbReference>
<proteinExistence type="predicted"/>
<evidence type="ECO:0000259" key="2">
    <source>
        <dbReference type="Pfam" id="PF21038"/>
    </source>
</evidence>
<dbReference type="PANTHER" id="PTHR13371:SF0">
    <property type="entry name" value="CENTROSOMAL PROTEIN OF 104 KDA"/>
    <property type="match status" value="1"/>
</dbReference>
<dbReference type="AlphaFoldDB" id="C5K8K5"/>
<dbReference type="OrthoDB" id="66599at2759"/>
<sequence>MTSTEAVPPSSAAASAEMAKKSSGALRLRYEVVYVSSEDGAHPASELMVPETTGVGMTSGQGWISKRFPAYPQILILELERRSTINQMQFLSHQSAISTKLELYVSVEGPRTPYDPLRDPDGYDFIESIPFKRLGYLSLDSNEKSQWLARELKSVFVDCEAKFIQIKLHKCHINELNVHSQVGLIAVNILGTYIDPPPSPNHIPPPMIPVPVVHSMEAAEMGMGQGIDWPPMVRPEGVGFDPCAQHFSEDAVYRPPPSAGDFSPLGPAGAFDMEADPETQKQINQLLALKQRAVEVEDYDEAMRLKDEIIRLQGVSRALAELERSKRMAVEEEDYPRAKALKEEIHRLRSPTPAQQFCRYRPLRTNGATQSIRQPPYRQSQTAHQARQEYYHQNALQTPLSGVSGRSTPLDSSSAYNGSNYAGGSSAARLNVNVHDELPAVAG</sequence>
<feature type="domain" description="UVR" evidence="1">
    <location>
        <begin position="281"/>
        <end position="313"/>
    </location>
</feature>
<keyword evidence="4" id="KW-1185">Reference proteome</keyword>
<dbReference type="Pfam" id="PF02151">
    <property type="entry name" value="UVR"/>
    <property type="match status" value="1"/>
</dbReference>
<dbReference type="GeneID" id="9039451"/>
<name>C5K8K5_PERM5</name>
<evidence type="ECO:0000313" key="3">
    <source>
        <dbReference type="EMBL" id="EER19212.1"/>
    </source>
</evidence>
<feature type="domain" description="Centrosomal protein CEP104 N-terminal" evidence="2">
    <location>
        <begin position="62"/>
        <end position="191"/>
    </location>
</feature>
<dbReference type="InterPro" id="IPR048739">
    <property type="entry name" value="CEP104_N"/>
</dbReference>
<evidence type="ECO:0000313" key="4">
    <source>
        <dbReference type="Proteomes" id="UP000007800"/>
    </source>
</evidence>
<accession>C5K8K5</accession>
<dbReference type="InterPro" id="IPR008979">
    <property type="entry name" value="Galactose-bd-like_sf"/>
</dbReference>
<dbReference type="Pfam" id="PF21038">
    <property type="entry name" value="CEP104_N"/>
    <property type="match status" value="1"/>
</dbReference>
<dbReference type="Proteomes" id="UP000007800">
    <property type="component" value="Unassembled WGS sequence"/>
</dbReference>
<gene>
    <name evidence="3" type="ORF">Pmar_PMAR028677</name>
</gene>
<dbReference type="PANTHER" id="PTHR13371">
    <property type="entry name" value="GLYCINE-, GLUTAMATE-, THIENYLCYCLOHEXYLPIPERIDINE-BINDING PROTEIN"/>
    <property type="match status" value="1"/>
</dbReference>
<dbReference type="SUPFAM" id="SSF49785">
    <property type="entry name" value="Galactose-binding domain-like"/>
    <property type="match status" value="1"/>
</dbReference>
<dbReference type="RefSeq" id="XP_002787416.1">
    <property type="nucleotide sequence ID" value="XM_002787370.1"/>
</dbReference>
<organism evidence="4">
    <name type="scientific">Perkinsus marinus (strain ATCC 50983 / TXsc)</name>
    <dbReference type="NCBI Taxonomy" id="423536"/>
    <lineage>
        <taxon>Eukaryota</taxon>
        <taxon>Sar</taxon>
        <taxon>Alveolata</taxon>
        <taxon>Perkinsozoa</taxon>
        <taxon>Perkinsea</taxon>
        <taxon>Perkinsida</taxon>
        <taxon>Perkinsidae</taxon>
        <taxon>Perkinsus</taxon>
    </lineage>
</organism>
<reference evidence="3 4" key="1">
    <citation type="submission" date="2008-07" db="EMBL/GenBank/DDBJ databases">
        <authorList>
            <person name="El-Sayed N."/>
            <person name="Caler E."/>
            <person name="Inman J."/>
            <person name="Amedeo P."/>
            <person name="Hass B."/>
            <person name="Wortman J."/>
        </authorList>
    </citation>
    <scope>NUCLEOTIDE SEQUENCE [LARGE SCALE GENOMIC DNA]</scope>
    <source>
        <strain evidence="4">ATCC 50983 / TXsc</strain>
    </source>
</reference>
<protein>
    <submittedName>
        <fullName evidence="3">Uncharacterized protein</fullName>
    </submittedName>
</protein>
<evidence type="ECO:0000259" key="1">
    <source>
        <dbReference type="Pfam" id="PF02151"/>
    </source>
</evidence>
<dbReference type="GO" id="GO:0005929">
    <property type="term" value="C:cilium"/>
    <property type="evidence" value="ECO:0007669"/>
    <property type="project" value="TreeGrafter"/>
</dbReference>
<dbReference type="EMBL" id="GG671131">
    <property type="protein sequence ID" value="EER19212.1"/>
    <property type="molecule type" value="Genomic_DNA"/>
</dbReference>
<dbReference type="OMA" id="CHINELN"/>
<dbReference type="InParanoid" id="C5K8K5"/>
<dbReference type="InterPro" id="IPR001943">
    <property type="entry name" value="UVR_dom"/>
</dbReference>